<dbReference type="InterPro" id="IPR013258">
    <property type="entry name" value="Striatin_N"/>
</dbReference>
<organism evidence="4 5">
    <name type="scientific">Candidozyma haemuli</name>
    <dbReference type="NCBI Taxonomy" id="45357"/>
    <lineage>
        <taxon>Eukaryota</taxon>
        <taxon>Fungi</taxon>
        <taxon>Dikarya</taxon>
        <taxon>Ascomycota</taxon>
        <taxon>Saccharomycotina</taxon>
        <taxon>Pichiomycetes</taxon>
        <taxon>Metschnikowiaceae</taxon>
        <taxon>Candidozyma</taxon>
    </lineage>
</organism>
<gene>
    <name evidence="4" type="ORF">CXQ85_004125</name>
</gene>
<evidence type="ECO:0000313" key="4">
    <source>
        <dbReference type="EMBL" id="PVH23831.1"/>
    </source>
</evidence>
<evidence type="ECO:0000256" key="2">
    <source>
        <dbReference type="SAM" id="MobiDB-lite"/>
    </source>
</evidence>
<dbReference type="RefSeq" id="XP_025344771.1">
    <property type="nucleotide sequence ID" value="XM_025487755.1"/>
</dbReference>
<feature type="compositionally biased region" description="Polar residues" evidence="2">
    <location>
        <begin position="16"/>
        <end position="51"/>
    </location>
</feature>
<dbReference type="VEuPathDB" id="FungiDB:CXQ85_004125"/>
<dbReference type="AlphaFoldDB" id="A0A2V1B2U1"/>
<dbReference type="Pfam" id="PF08232">
    <property type="entry name" value="Striatin"/>
    <property type="match status" value="1"/>
</dbReference>
<feature type="region of interest" description="Disordered" evidence="2">
    <location>
        <begin position="230"/>
        <end position="259"/>
    </location>
</feature>
<reference evidence="4 5" key="1">
    <citation type="submission" date="2017-12" db="EMBL/GenBank/DDBJ databases">
        <title>Genome Sequence of a Multidrug-Resistant Candida haemulonii Isolate from a Patient with Chronic Leg Ulcers in Israel.</title>
        <authorList>
            <person name="Chow N.A."/>
            <person name="Gade L."/>
            <person name="Batra D."/>
            <person name="Rowe L.A."/>
            <person name="Ben-Ami R."/>
            <person name="Loparev V.N."/>
            <person name="Litvintseva A.P."/>
        </authorList>
    </citation>
    <scope>NUCLEOTIDE SEQUENCE [LARGE SCALE GENOMIC DNA]</scope>
    <source>
        <strain evidence="4 5">B11899</strain>
    </source>
</reference>
<feature type="domain" description="Striatin N-terminal" evidence="3">
    <location>
        <begin position="53"/>
        <end position="121"/>
    </location>
</feature>
<evidence type="ECO:0000313" key="5">
    <source>
        <dbReference type="Proteomes" id="UP000244309"/>
    </source>
</evidence>
<keyword evidence="5" id="KW-1185">Reference proteome</keyword>
<dbReference type="PANTHER" id="PTHR15653:SF0">
    <property type="entry name" value="CONNECTOR OF KINASE TO AP-1, ISOFORM E"/>
    <property type="match status" value="1"/>
</dbReference>
<dbReference type="GeneID" id="37009455"/>
<feature type="region of interest" description="Disordered" evidence="2">
    <location>
        <begin position="1"/>
        <end position="51"/>
    </location>
</feature>
<accession>A0A2V1B2U1</accession>
<dbReference type="InterPro" id="IPR011048">
    <property type="entry name" value="Haem_d1_sf"/>
</dbReference>
<protein>
    <recommendedName>
        <fullName evidence="3">Striatin N-terminal domain-containing protein</fullName>
    </recommendedName>
</protein>
<dbReference type="InterPro" id="IPR051488">
    <property type="entry name" value="WD_repeat_striatin"/>
</dbReference>
<dbReference type="STRING" id="45357.A0A2V1B2U1"/>
<dbReference type="EMBL" id="PKFO01000011">
    <property type="protein sequence ID" value="PVH23831.1"/>
    <property type="molecule type" value="Genomic_DNA"/>
</dbReference>
<evidence type="ECO:0000256" key="1">
    <source>
        <dbReference type="ARBA" id="ARBA00023054"/>
    </source>
</evidence>
<dbReference type="OrthoDB" id="727118at2759"/>
<dbReference type="PANTHER" id="PTHR15653">
    <property type="entry name" value="STRIATIN"/>
    <property type="match status" value="1"/>
</dbReference>
<dbReference type="SUPFAM" id="SSF51004">
    <property type="entry name" value="C-terminal (heme d1) domain of cytochrome cd1-nitrite reductase"/>
    <property type="match status" value="1"/>
</dbReference>
<proteinExistence type="predicted"/>
<dbReference type="Proteomes" id="UP000244309">
    <property type="component" value="Unassembled WGS sequence"/>
</dbReference>
<evidence type="ECO:0000259" key="3">
    <source>
        <dbReference type="Pfam" id="PF08232"/>
    </source>
</evidence>
<feature type="compositionally biased region" description="Polar residues" evidence="2">
    <location>
        <begin position="231"/>
        <end position="247"/>
    </location>
</feature>
<name>A0A2V1B2U1_9ASCO</name>
<sequence length="591" mass="65832">MSKRYSINPNRKEVSGYSTAFESQGGQQAKQNQDSANPILQQQPNASPTANYNLPGVISYLTSEFTHLERFKITTNLEKSEMKYKISQLTSEVNSLRFINDKQAIRIRELEEQLQLNGSQTSSQVPDVKIPQVDLEILQRSRSQLNKSIRDVVRVLKPPSAISKNYLNAPNTSHGTDFDELLDDSERFSFENEAQDEKARESIFARYMNDANGDELLSSNFEEDAQRLADSVQSDLAEQNAANTSISRKPPPQDDNETDTETVIVDEAEDALAKPKSSVRFGQETRLLAKNCSLFEPFQNSIVFLEDSQVTVLESGEPILKTSIDSSNGTILGIYYLGKKRLLVISVKGVSVLTCKDSGSSSTKVLLKDEKSVMETCSLVEVPTVNANKHYALAVSGMGKDGKSIISVHEIKSGNKTTLRSLGQFNSTFLKASEKVKNVDWADKPAEEDASDDLPFDLIILHEKIQRLDITKKKLTDIKDEGDYHSTSVHNNLLLTVLQDSVELYDLRTERTVGVLPRHKHANYVLFKSDNTSIAEISDQLVLFDKEMQEMVRHASPIHSPKTVYGLESEHGIALIIQGSDSISIIPLGLD</sequence>
<keyword evidence="1" id="KW-0175">Coiled coil</keyword>
<comment type="caution">
    <text evidence="4">The sequence shown here is derived from an EMBL/GenBank/DDBJ whole genome shotgun (WGS) entry which is preliminary data.</text>
</comment>